<keyword evidence="5 6" id="KW-0472">Membrane</keyword>
<dbReference type="PANTHER" id="PTHR30482:SF10">
    <property type="entry name" value="HIGH-AFFINITY BRANCHED-CHAIN AMINO ACID TRANSPORT PROTEIN BRAE"/>
    <property type="match status" value="1"/>
</dbReference>
<evidence type="ECO:0000313" key="7">
    <source>
        <dbReference type="EMBL" id="MDA0633669.1"/>
    </source>
</evidence>
<dbReference type="RefSeq" id="WP_270154477.1">
    <property type="nucleotide sequence ID" value="NZ_JAPNNL010000026.1"/>
</dbReference>
<feature type="transmembrane region" description="Helical" evidence="6">
    <location>
        <begin position="60"/>
        <end position="77"/>
    </location>
</feature>
<evidence type="ECO:0000313" key="8">
    <source>
        <dbReference type="Proteomes" id="UP001144036"/>
    </source>
</evidence>
<dbReference type="InterPro" id="IPR043428">
    <property type="entry name" value="LivM-like"/>
</dbReference>
<evidence type="ECO:0000256" key="1">
    <source>
        <dbReference type="ARBA" id="ARBA00004651"/>
    </source>
</evidence>
<dbReference type="CDD" id="cd06581">
    <property type="entry name" value="TM_PBP1_LivM_like"/>
    <property type="match status" value="1"/>
</dbReference>
<feature type="transmembrane region" description="Helical" evidence="6">
    <location>
        <begin position="34"/>
        <end position="53"/>
    </location>
</feature>
<comment type="caution">
    <text evidence="7">The sequence shown here is derived from an EMBL/GenBank/DDBJ whole genome shotgun (WGS) entry which is preliminary data.</text>
</comment>
<evidence type="ECO:0000256" key="3">
    <source>
        <dbReference type="ARBA" id="ARBA00022692"/>
    </source>
</evidence>
<protein>
    <submittedName>
        <fullName evidence="7">Branched-chain amino acid ABC transporter permease</fullName>
    </submittedName>
</protein>
<dbReference type="Proteomes" id="UP001144036">
    <property type="component" value="Unassembled WGS sequence"/>
</dbReference>
<reference evidence="7" key="1">
    <citation type="submission" date="2022-11" db="EMBL/GenBank/DDBJ databases">
        <title>Nonomuraea corallina sp. nov., a new species of the genus Nonomuraea isolated from sea side sediment in Thai sea.</title>
        <authorList>
            <person name="Ngamcharungchit C."/>
            <person name="Matsumoto A."/>
            <person name="Suriyachadkun C."/>
            <person name="Panbangred W."/>
            <person name="Inahashi Y."/>
            <person name="Intra B."/>
        </authorList>
    </citation>
    <scope>NUCLEOTIDE SEQUENCE</scope>
    <source>
        <strain evidence="7">MCN248</strain>
    </source>
</reference>
<feature type="transmembrane region" description="Helical" evidence="6">
    <location>
        <begin position="209"/>
        <end position="232"/>
    </location>
</feature>
<name>A0ABT4S925_9ACTN</name>
<keyword evidence="8" id="KW-1185">Reference proteome</keyword>
<accession>A0ABT4S925</accession>
<evidence type="ECO:0000256" key="2">
    <source>
        <dbReference type="ARBA" id="ARBA00022475"/>
    </source>
</evidence>
<proteinExistence type="predicted"/>
<feature type="transmembrane region" description="Helical" evidence="6">
    <location>
        <begin position="83"/>
        <end position="102"/>
    </location>
</feature>
<feature type="transmembrane region" description="Helical" evidence="6">
    <location>
        <begin position="298"/>
        <end position="317"/>
    </location>
</feature>
<keyword evidence="4 6" id="KW-1133">Transmembrane helix</keyword>
<organism evidence="7 8">
    <name type="scientific">Nonomuraea corallina</name>
    <dbReference type="NCBI Taxonomy" id="2989783"/>
    <lineage>
        <taxon>Bacteria</taxon>
        <taxon>Bacillati</taxon>
        <taxon>Actinomycetota</taxon>
        <taxon>Actinomycetes</taxon>
        <taxon>Streptosporangiales</taxon>
        <taxon>Streptosporangiaceae</taxon>
        <taxon>Nonomuraea</taxon>
    </lineage>
</organism>
<feature type="transmembrane region" description="Helical" evidence="6">
    <location>
        <begin position="159"/>
        <end position="179"/>
    </location>
</feature>
<evidence type="ECO:0000256" key="5">
    <source>
        <dbReference type="ARBA" id="ARBA00023136"/>
    </source>
</evidence>
<evidence type="ECO:0000256" key="4">
    <source>
        <dbReference type="ARBA" id="ARBA00022989"/>
    </source>
</evidence>
<dbReference type="Pfam" id="PF02653">
    <property type="entry name" value="BPD_transp_2"/>
    <property type="match status" value="1"/>
</dbReference>
<gene>
    <name evidence="7" type="ORF">OUY22_09590</name>
</gene>
<evidence type="ECO:0000256" key="6">
    <source>
        <dbReference type="SAM" id="Phobius"/>
    </source>
</evidence>
<sequence>MTRRLIVLAVIGVALAPLPLLLPAAQEAVAVRALLFAMMAVAWNLMSGFGGLFSFGHAAYFGLGAYTTALLTIELGLSPWIGMLAGMAVAAAFGALTGYLAVRYRLKGAYFALATFAFAEMLRLAALNSELVGGAVGLTLPVTGEQGWWTLRFDVGDPAYFWVALLLMLGSVATVIVLLNSRAGLNLLAVREDETAAAAAGVAVVRHKIMAIGVSAALTAVAGGFYSVYYLFVSPDLAFGASVSIQAILPAVIGGVGTVWGPLIGAAVLAPLSDMAATLVRTPPEFLAFLQGRSGLDVIMYAVLLIVVVLAMPRGLYGRFARRPR</sequence>
<keyword evidence="3 6" id="KW-0812">Transmembrane</keyword>
<comment type="subcellular location">
    <subcellularLocation>
        <location evidence="1">Cell membrane</location>
        <topology evidence="1">Multi-pass membrane protein</topology>
    </subcellularLocation>
</comment>
<dbReference type="EMBL" id="JAPNNL010000026">
    <property type="protein sequence ID" value="MDA0633669.1"/>
    <property type="molecule type" value="Genomic_DNA"/>
</dbReference>
<keyword evidence="2" id="KW-1003">Cell membrane</keyword>
<dbReference type="InterPro" id="IPR001851">
    <property type="entry name" value="ABC_transp_permease"/>
</dbReference>
<dbReference type="PANTHER" id="PTHR30482">
    <property type="entry name" value="HIGH-AFFINITY BRANCHED-CHAIN AMINO ACID TRANSPORT SYSTEM PERMEASE"/>
    <property type="match status" value="1"/>
</dbReference>